<feature type="compositionally biased region" description="Basic residues" evidence="1">
    <location>
        <begin position="114"/>
        <end position="123"/>
    </location>
</feature>
<feature type="region of interest" description="Disordered" evidence="1">
    <location>
        <begin position="76"/>
        <end position="123"/>
    </location>
</feature>
<keyword evidence="3" id="KW-1185">Reference proteome</keyword>
<protein>
    <submittedName>
        <fullName evidence="2">Uncharacterized protein</fullName>
    </submittedName>
</protein>
<sequence length="427" mass="47085">MVAGGSMTDHHRHSRPRMPPPAFLPSLASELKKQKLVKKKVIDKTASVDSITATTKPNCSFAEKAKGTADAGYCSVVDRESPSSTEQNNNDSPKSASPPQEKRKHSSGSISKPAKVKSEKKKSKKGFTISSLYQAAKKEEAKPPPTADLPVVDNQGNEEEQLPATPVESVPDAWDEGIETPRSCPSPVKLGHDEEVYVEVDEVFPPEIDRKEVAYGYGEVLNGLPIAPRPNCDFVPQASTSSVGCFGCNVPIAPFSDDIWKYTPPHRADCSRRPDAEINGNTKAESPYFYSHRMKQRERLRLIREEMERHIPSDPWKDTTDDRLYNWANSTVNVSSTKRSGGGSFVAVFYGMVVPSSGKSSRIVSLSSNFVVGQSVDSKEHDVHSVEFLVVLYRLLLRLDRARIHGFIVIFCTCSSFAERGISGSRE</sequence>
<evidence type="ECO:0000313" key="2">
    <source>
        <dbReference type="EMBL" id="KAK0423746.1"/>
    </source>
</evidence>
<organism evidence="2 3">
    <name type="scientific">Steinernema hermaphroditum</name>
    <dbReference type="NCBI Taxonomy" id="289476"/>
    <lineage>
        <taxon>Eukaryota</taxon>
        <taxon>Metazoa</taxon>
        <taxon>Ecdysozoa</taxon>
        <taxon>Nematoda</taxon>
        <taxon>Chromadorea</taxon>
        <taxon>Rhabditida</taxon>
        <taxon>Tylenchina</taxon>
        <taxon>Panagrolaimomorpha</taxon>
        <taxon>Strongyloidoidea</taxon>
        <taxon>Steinernematidae</taxon>
        <taxon>Steinernema</taxon>
    </lineage>
</organism>
<evidence type="ECO:0000313" key="3">
    <source>
        <dbReference type="Proteomes" id="UP001175271"/>
    </source>
</evidence>
<accession>A0AA39IHM2</accession>
<dbReference type="EMBL" id="JAUCMV010000001">
    <property type="protein sequence ID" value="KAK0423746.1"/>
    <property type="molecule type" value="Genomic_DNA"/>
</dbReference>
<dbReference type="Proteomes" id="UP001175271">
    <property type="component" value="Unassembled WGS sequence"/>
</dbReference>
<evidence type="ECO:0000256" key="1">
    <source>
        <dbReference type="SAM" id="MobiDB-lite"/>
    </source>
</evidence>
<proteinExistence type="predicted"/>
<feature type="region of interest" description="Disordered" evidence="1">
    <location>
        <begin position="159"/>
        <end position="187"/>
    </location>
</feature>
<dbReference type="AlphaFoldDB" id="A0AA39IHM2"/>
<gene>
    <name evidence="2" type="ORF">QR680_008306</name>
</gene>
<comment type="caution">
    <text evidence="2">The sequence shown here is derived from an EMBL/GenBank/DDBJ whole genome shotgun (WGS) entry which is preliminary data.</text>
</comment>
<name>A0AA39IHM2_9BILA</name>
<feature type="compositionally biased region" description="Polar residues" evidence="1">
    <location>
        <begin position="82"/>
        <end position="98"/>
    </location>
</feature>
<feature type="region of interest" description="Disordered" evidence="1">
    <location>
        <begin position="1"/>
        <end position="24"/>
    </location>
</feature>
<reference evidence="2" key="1">
    <citation type="submission" date="2023-06" db="EMBL/GenBank/DDBJ databases">
        <title>Genomic analysis of the entomopathogenic nematode Steinernema hermaphroditum.</title>
        <authorList>
            <person name="Schwarz E.M."/>
            <person name="Heppert J.K."/>
            <person name="Baniya A."/>
            <person name="Schwartz H.T."/>
            <person name="Tan C.-H."/>
            <person name="Antoshechkin I."/>
            <person name="Sternberg P.W."/>
            <person name="Goodrich-Blair H."/>
            <person name="Dillman A.R."/>
        </authorList>
    </citation>
    <scope>NUCLEOTIDE SEQUENCE</scope>
    <source>
        <strain evidence="2">PS9179</strain>
        <tissue evidence="2">Whole animal</tissue>
    </source>
</reference>